<evidence type="ECO:0000256" key="3">
    <source>
        <dbReference type="ARBA" id="ARBA00022448"/>
    </source>
</evidence>
<feature type="chain" id="PRO_5010993773" description="High-affinity zinc uptake system protein ZnuA" evidence="6">
    <location>
        <begin position="20"/>
        <end position="280"/>
    </location>
</feature>
<dbReference type="GO" id="GO:0046872">
    <property type="term" value="F:metal ion binding"/>
    <property type="evidence" value="ECO:0007669"/>
    <property type="project" value="InterPro"/>
</dbReference>
<protein>
    <recommendedName>
        <fullName evidence="2">High-affinity zinc uptake system protein ZnuA</fullName>
    </recommendedName>
</protein>
<accession>A0A1Y3CA06</accession>
<dbReference type="InterPro" id="IPR050492">
    <property type="entry name" value="Bact_metal-bind_prot9"/>
</dbReference>
<evidence type="ECO:0000256" key="2">
    <source>
        <dbReference type="ARBA" id="ARBA00015915"/>
    </source>
</evidence>
<dbReference type="AlphaFoldDB" id="A0A1Y3CA06"/>
<dbReference type="PANTHER" id="PTHR42953:SF3">
    <property type="entry name" value="HIGH-AFFINITY ZINC UPTAKE SYSTEM PROTEIN ZNUA"/>
    <property type="match status" value="1"/>
</dbReference>
<comment type="caution">
    <text evidence="7">The sequence shown here is derived from an EMBL/GenBank/DDBJ whole genome shotgun (WGS) entry which is preliminary data.</text>
</comment>
<proteinExistence type="inferred from homology"/>
<evidence type="ECO:0000256" key="1">
    <source>
        <dbReference type="ARBA" id="ARBA00011028"/>
    </source>
</evidence>
<gene>
    <name evidence="7" type="ORF">B9T28_12900</name>
</gene>
<reference evidence="7 8" key="1">
    <citation type="submission" date="2017-04" db="EMBL/GenBank/DDBJ databases">
        <title>High diversity of culturable Acinetobacter species in natural soil and water ecosystems.</title>
        <authorList>
            <person name="Nemec A."/>
            <person name="Radolfova-Krizova L."/>
        </authorList>
    </citation>
    <scope>NUCLEOTIDE SEQUENCE [LARGE SCALE GENOMIC DNA]</scope>
    <source>
        <strain evidence="7 8">ANC 4999</strain>
    </source>
</reference>
<evidence type="ECO:0000313" key="8">
    <source>
        <dbReference type="Proteomes" id="UP000242765"/>
    </source>
</evidence>
<keyword evidence="5" id="KW-0406">Ion transport</keyword>
<name>A0A1Y3CA06_9GAMM</name>
<dbReference type="InterPro" id="IPR006127">
    <property type="entry name" value="ZnuA-like"/>
</dbReference>
<evidence type="ECO:0000256" key="6">
    <source>
        <dbReference type="SAM" id="SignalP"/>
    </source>
</evidence>
<dbReference type="GO" id="GO:0006829">
    <property type="term" value="P:zinc ion transport"/>
    <property type="evidence" value="ECO:0007669"/>
    <property type="project" value="UniProtKB-KW"/>
</dbReference>
<evidence type="ECO:0000313" key="7">
    <source>
        <dbReference type="EMBL" id="OTG63878.1"/>
    </source>
</evidence>
<dbReference type="STRING" id="1977882.B9T28_12900"/>
<keyword evidence="5" id="KW-0864">Zinc transport</keyword>
<dbReference type="Proteomes" id="UP000242765">
    <property type="component" value="Unassembled WGS sequence"/>
</dbReference>
<keyword evidence="8" id="KW-1185">Reference proteome</keyword>
<dbReference type="PANTHER" id="PTHR42953">
    <property type="entry name" value="HIGH-AFFINITY ZINC UPTAKE SYSTEM PROTEIN ZNUA-RELATED"/>
    <property type="match status" value="1"/>
</dbReference>
<keyword evidence="5" id="KW-0862">Zinc</keyword>
<dbReference type="RefSeq" id="WP_086204395.1">
    <property type="nucleotide sequence ID" value="NZ_NEGB01000008.1"/>
</dbReference>
<dbReference type="OrthoDB" id="7346865at2"/>
<organism evidence="7 8">
    <name type="scientific">Acinetobacter silvestris</name>
    <dbReference type="NCBI Taxonomy" id="1977882"/>
    <lineage>
        <taxon>Bacteria</taxon>
        <taxon>Pseudomonadati</taxon>
        <taxon>Pseudomonadota</taxon>
        <taxon>Gammaproteobacteria</taxon>
        <taxon>Moraxellales</taxon>
        <taxon>Moraxellaceae</taxon>
        <taxon>Acinetobacter</taxon>
    </lineage>
</organism>
<evidence type="ECO:0000256" key="5">
    <source>
        <dbReference type="ARBA" id="ARBA00022906"/>
    </source>
</evidence>
<dbReference type="Gene3D" id="3.40.50.1980">
    <property type="entry name" value="Nitrogenase molybdenum iron protein domain"/>
    <property type="match status" value="2"/>
</dbReference>
<feature type="signal peptide" evidence="6">
    <location>
        <begin position="1"/>
        <end position="19"/>
    </location>
</feature>
<keyword evidence="4 6" id="KW-0732">Signal</keyword>
<sequence length="280" mass="31542">MSRFVVFFLSVICMSASWAQAPLVVSTHPIYLIAKKITQGIEEPQLLLEHQTGHDVQLTPAHRKMIQDASLLIWLGKEHEAPLEKVLADNNKAISILKSGILQPLPLRNTRGIALKDTIDTHVWLDPNNAVRIGFFIAALRSQQHPENKAAYWNNANNFAKELKVASQQYSGIGAARPYWAFHDAYQYLERPLNLKFAGALTDDPHIAPTVAQIKYLNETRPYRKMCLLAEVSANPSQYRKLGDLSFQSVDESLAQQQDFVVAWQTLAKEIRTCVLSAQK</sequence>
<evidence type="ECO:0000256" key="4">
    <source>
        <dbReference type="ARBA" id="ARBA00022729"/>
    </source>
</evidence>
<comment type="similarity">
    <text evidence="1">Belongs to the bacterial solute-binding protein 9 family.</text>
</comment>
<keyword evidence="3" id="KW-0813">Transport</keyword>
<dbReference type="EMBL" id="NEGB01000008">
    <property type="protein sequence ID" value="OTG63878.1"/>
    <property type="molecule type" value="Genomic_DNA"/>
</dbReference>
<dbReference type="Pfam" id="PF01297">
    <property type="entry name" value="ZnuA"/>
    <property type="match status" value="1"/>
</dbReference>
<dbReference type="SUPFAM" id="SSF53807">
    <property type="entry name" value="Helical backbone' metal receptor"/>
    <property type="match status" value="1"/>
</dbReference>